<dbReference type="InterPro" id="IPR017853">
    <property type="entry name" value="GH"/>
</dbReference>
<name>A0A6N3C5L8_STASI</name>
<dbReference type="Pfam" id="PF05913">
    <property type="entry name" value="MupG_C"/>
    <property type="match status" value="1"/>
</dbReference>
<dbReference type="AlphaFoldDB" id="A0A6N3C5L8"/>
<dbReference type="InterPro" id="IPR029000">
    <property type="entry name" value="Cyclophilin-like_dom_sf"/>
</dbReference>
<dbReference type="SUPFAM" id="SSF51445">
    <property type="entry name" value="(Trans)glycosidases"/>
    <property type="match status" value="1"/>
</dbReference>
<protein>
    <recommendedName>
        <fullName evidence="4">DUF871 domain-containing protein</fullName>
    </recommendedName>
</protein>
<dbReference type="Pfam" id="PF19200">
    <property type="entry name" value="MupG_N"/>
    <property type="match status" value="1"/>
</dbReference>
<dbReference type="InterPro" id="IPR043797">
    <property type="entry name" value="MupG_N"/>
</dbReference>
<dbReference type="Gene3D" id="2.40.100.10">
    <property type="entry name" value="Cyclophilin-like"/>
    <property type="match status" value="1"/>
</dbReference>
<dbReference type="InterPro" id="IPR008589">
    <property type="entry name" value="MupG"/>
</dbReference>
<dbReference type="Gene3D" id="3.20.20.70">
    <property type="entry name" value="Aldolase class I"/>
    <property type="match status" value="1"/>
</dbReference>
<evidence type="ECO:0000313" key="3">
    <source>
        <dbReference type="EMBL" id="VYU12286.1"/>
    </source>
</evidence>
<sequence length="353" mass="40186">MDLGFSVYLGEAFDETYIDKMLNHGFRYIFTSLQIPEDDQDTYLTRLKQLAVINGNRAQIIADVNGQTLHQLGLSLSEPESIRDVGIDIVRLDEAVDINSLAEYVEAKYSVMLNASTDAFQILRELSDRAISQENILVAHNYYPRPDTGLERTFFQHINERLKGAFPEIQIMAFVPGTQLRGPIYRGLPTLEDHRQYHPLAAAVELEEDLCDIACVGDSQIDDFMIHQFDTYFRLNRVVLRTNLSSDSKYLGTYHNRPDVARDVVRAIEARKTFTEEVSPHNVVERRKGAVTIDNALYGRYMNELQIVRCDLPKDEAVNVLGYVDARDLDCINMIGSNTAFEFVSVEEESHGH</sequence>
<dbReference type="SUPFAM" id="SSF50891">
    <property type="entry name" value="Cyclophilin-like"/>
    <property type="match status" value="1"/>
</dbReference>
<accession>A0A6N3C5L8</accession>
<feature type="domain" description="6-phospho-N-acetylmuramidase N-terminal" evidence="2">
    <location>
        <begin position="3"/>
        <end position="229"/>
    </location>
</feature>
<dbReference type="InterPro" id="IPR043894">
    <property type="entry name" value="MupG_C"/>
</dbReference>
<evidence type="ECO:0008006" key="4">
    <source>
        <dbReference type="Google" id="ProtNLM"/>
    </source>
</evidence>
<evidence type="ECO:0000259" key="2">
    <source>
        <dbReference type="Pfam" id="PF19200"/>
    </source>
</evidence>
<dbReference type="InterPro" id="IPR013785">
    <property type="entry name" value="Aldolase_TIM"/>
</dbReference>
<dbReference type="PANTHER" id="PTHR38435">
    <property type="match status" value="1"/>
</dbReference>
<gene>
    <name evidence="3" type="ORF">SSLFYP27_01479</name>
</gene>
<organism evidence="3">
    <name type="scientific">Staphylococcus simulans</name>
    <dbReference type="NCBI Taxonomy" id="1286"/>
    <lineage>
        <taxon>Bacteria</taxon>
        <taxon>Bacillati</taxon>
        <taxon>Bacillota</taxon>
        <taxon>Bacilli</taxon>
        <taxon>Bacillales</taxon>
        <taxon>Staphylococcaceae</taxon>
        <taxon>Staphylococcus</taxon>
    </lineage>
</organism>
<proteinExistence type="predicted"/>
<reference evidence="3" key="1">
    <citation type="submission" date="2019-11" db="EMBL/GenBank/DDBJ databases">
        <authorList>
            <person name="Feng L."/>
        </authorList>
    </citation>
    <scope>NUCLEOTIDE SEQUENCE</scope>
    <source>
        <strain evidence="3">SsimulansLFYP27</strain>
    </source>
</reference>
<dbReference type="PANTHER" id="PTHR38435:SF2">
    <property type="entry name" value="DUF871 DOMAIN-CONTAINING PROTEIN"/>
    <property type="match status" value="1"/>
</dbReference>
<dbReference type="EMBL" id="CACRUO010000031">
    <property type="protein sequence ID" value="VYU12286.1"/>
    <property type="molecule type" value="Genomic_DNA"/>
</dbReference>
<feature type="domain" description="6-phospho-N-acetylmuramidase C-terminal" evidence="1">
    <location>
        <begin position="243"/>
        <end position="344"/>
    </location>
</feature>
<evidence type="ECO:0000259" key="1">
    <source>
        <dbReference type="Pfam" id="PF05913"/>
    </source>
</evidence>